<evidence type="ECO:0000313" key="3">
    <source>
        <dbReference type="Proteomes" id="UP000466332"/>
    </source>
</evidence>
<reference evidence="3 4" key="1">
    <citation type="submission" date="2019-12" db="EMBL/GenBank/DDBJ databases">
        <title>Novel species isolated from a subtropical stream in China.</title>
        <authorList>
            <person name="Lu H."/>
        </authorList>
    </citation>
    <scope>NUCLEOTIDE SEQUENCE [LARGE SCALE GENOMIC DNA]</scope>
    <source>
        <strain evidence="2 3">FT109W</strain>
        <strain evidence="1 4">FT134W</strain>
    </source>
</reference>
<name>A0A7X4H662_9BURK</name>
<sequence length="196" mass="21547">MIVALTGEDGDSAVADLAEDLAMLRVAAGKRVLLVSPNPRPYDAQLFDDLVIDASLRSQDTALARASVILALLRPEALERDGCAELLARLKVMQSVNPSARVLVTVAHGRRPLSAHQAGCVLVFVAQLPHARLADTLVLEDGHDTYHSRHSELELQAYKEDRKLCAPEVRHLYREIFPQHSSYHHLGALLPRSCPL</sequence>
<accession>A0A7X4H662</accession>
<protein>
    <submittedName>
        <fullName evidence="1">Uncharacterized protein</fullName>
    </submittedName>
</protein>
<dbReference type="RefSeq" id="WP_161048188.1">
    <property type="nucleotide sequence ID" value="NZ_WWCR01000066.1"/>
</dbReference>
<comment type="caution">
    <text evidence="1">The sequence shown here is derived from an EMBL/GenBank/DDBJ whole genome shotgun (WGS) entry which is preliminary data.</text>
</comment>
<dbReference type="EMBL" id="WWCS01000045">
    <property type="protein sequence ID" value="MYN43345.1"/>
    <property type="molecule type" value="Genomic_DNA"/>
</dbReference>
<dbReference type="AlphaFoldDB" id="A0A7X4H662"/>
<gene>
    <name evidence="2" type="ORF">GTP55_28780</name>
    <name evidence="1" type="ORF">GTP56_28510</name>
</gene>
<dbReference type="EMBL" id="WWCR01000066">
    <property type="protein sequence ID" value="MYM76110.1"/>
    <property type="molecule type" value="Genomic_DNA"/>
</dbReference>
<proteinExistence type="predicted"/>
<evidence type="ECO:0000313" key="1">
    <source>
        <dbReference type="EMBL" id="MYM76110.1"/>
    </source>
</evidence>
<evidence type="ECO:0000313" key="2">
    <source>
        <dbReference type="EMBL" id="MYN43345.1"/>
    </source>
</evidence>
<organism evidence="1 4">
    <name type="scientific">Duganella margarita</name>
    <dbReference type="NCBI Taxonomy" id="2692170"/>
    <lineage>
        <taxon>Bacteria</taxon>
        <taxon>Pseudomonadati</taxon>
        <taxon>Pseudomonadota</taxon>
        <taxon>Betaproteobacteria</taxon>
        <taxon>Burkholderiales</taxon>
        <taxon>Oxalobacteraceae</taxon>
        <taxon>Telluria group</taxon>
        <taxon>Duganella</taxon>
    </lineage>
</organism>
<keyword evidence="3" id="KW-1185">Reference proteome</keyword>
<dbReference type="Proteomes" id="UP000466332">
    <property type="component" value="Unassembled WGS sequence"/>
</dbReference>
<dbReference type="Proteomes" id="UP000469734">
    <property type="component" value="Unassembled WGS sequence"/>
</dbReference>
<evidence type="ECO:0000313" key="4">
    <source>
        <dbReference type="Proteomes" id="UP000469734"/>
    </source>
</evidence>